<keyword evidence="1" id="KW-0812">Transmembrane</keyword>
<reference evidence="2" key="1">
    <citation type="submission" date="2022-07" db="EMBL/GenBank/DDBJ databases">
        <authorList>
            <person name="Wu T."/>
        </authorList>
    </citation>
    <scope>NUCLEOTIDE SEQUENCE</scope>
    <source>
        <strain evidence="2">SD-1</strain>
    </source>
</reference>
<protein>
    <submittedName>
        <fullName evidence="2">DUF3054 domain-containing protein</fullName>
    </submittedName>
</protein>
<sequence length="129" mass="13700">MPSPKRSWIPAAAGDLLLILAFAAIGRDAHSRGDIITGVFLTAWPFLVGAAAGWLAGRAWRKPFALWPSGIVIWAGALLVGMLLRALTGQVVVLPFFIVAFAALAALLLGFRLVVGIAVRLYARGRRPA</sequence>
<dbReference type="InterPro" id="IPR021414">
    <property type="entry name" value="DUF3054"/>
</dbReference>
<gene>
    <name evidence="2" type="ORF">NL394_11050</name>
</gene>
<dbReference type="Pfam" id="PF11255">
    <property type="entry name" value="DUF3054"/>
    <property type="match status" value="1"/>
</dbReference>
<dbReference type="RefSeq" id="WP_021470539.1">
    <property type="nucleotide sequence ID" value="NZ_BDMH01000012.1"/>
</dbReference>
<dbReference type="GeneID" id="79884818"/>
<evidence type="ECO:0000313" key="2">
    <source>
        <dbReference type="EMBL" id="UYV95648.1"/>
    </source>
</evidence>
<keyword evidence="1" id="KW-1133">Transmembrane helix</keyword>
<feature type="transmembrane region" description="Helical" evidence="1">
    <location>
        <begin position="96"/>
        <end position="123"/>
    </location>
</feature>
<feature type="transmembrane region" description="Helical" evidence="1">
    <location>
        <begin position="36"/>
        <end position="57"/>
    </location>
</feature>
<dbReference type="EMBL" id="CP101185">
    <property type="protein sequence ID" value="UYV95648.1"/>
    <property type="molecule type" value="Genomic_DNA"/>
</dbReference>
<organism evidence="2 3">
    <name type="scientific">Paenarthrobacter ureafaciens</name>
    <dbReference type="NCBI Taxonomy" id="37931"/>
    <lineage>
        <taxon>Bacteria</taxon>
        <taxon>Bacillati</taxon>
        <taxon>Actinomycetota</taxon>
        <taxon>Actinomycetes</taxon>
        <taxon>Micrococcales</taxon>
        <taxon>Micrococcaceae</taxon>
        <taxon>Paenarthrobacter</taxon>
    </lineage>
</organism>
<feature type="transmembrane region" description="Helical" evidence="1">
    <location>
        <begin position="64"/>
        <end position="84"/>
    </location>
</feature>
<dbReference type="AlphaFoldDB" id="A0AAX3ECK3"/>
<name>A0AAX3ECK3_PAEUR</name>
<dbReference type="Proteomes" id="UP001163293">
    <property type="component" value="Chromosome"/>
</dbReference>
<evidence type="ECO:0000256" key="1">
    <source>
        <dbReference type="SAM" id="Phobius"/>
    </source>
</evidence>
<evidence type="ECO:0000313" key="3">
    <source>
        <dbReference type="Proteomes" id="UP001163293"/>
    </source>
</evidence>
<proteinExistence type="predicted"/>
<accession>A0AAX3ECK3</accession>
<keyword evidence="1" id="KW-0472">Membrane</keyword>
<keyword evidence="3" id="KW-1185">Reference proteome</keyword>